<dbReference type="Pfam" id="PF00732">
    <property type="entry name" value="GMC_oxred_N"/>
    <property type="match status" value="1"/>
</dbReference>
<name>A0ABR0SBU0_9HYPO</name>
<comment type="caution">
    <text evidence="5">The sequence shown here is derived from an EMBL/GenBank/DDBJ whole genome shotgun (WGS) entry which is preliminary data.</text>
</comment>
<feature type="domain" description="Glucose-methanol-choline oxidoreductase N-terminal" evidence="4">
    <location>
        <begin position="254"/>
        <end position="268"/>
    </location>
</feature>
<reference evidence="5 6" key="1">
    <citation type="submission" date="2024-01" db="EMBL/GenBank/DDBJ databases">
        <title>Complete genome of Cladobotryum mycophilum ATHUM6906.</title>
        <authorList>
            <person name="Christinaki A.C."/>
            <person name="Myridakis A.I."/>
            <person name="Kouvelis V.N."/>
        </authorList>
    </citation>
    <scope>NUCLEOTIDE SEQUENCE [LARGE SCALE GENOMIC DNA]</scope>
    <source>
        <strain evidence="5 6">ATHUM6906</strain>
    </source>
</reference>
<dbReference type="InterPro" id="IPR000172">
    <property type="entry name" value="GMC_OxRdtase_N"/>
</dbReference>
<evidence type="ECO:0000256" key="1">
    <source>
        <dbReference type="ARBA" id="ARBA00010790"/>
    </source>
</evidence>
<dbReference type="Gene3D" id="3.30.560.10">
    <property type="entry name" value="Glucose Oxidase, domain 3"/>
    <property type="match status" value="1"/>
</dbReference>
<dbReference type="EMBL" id="JAVFKD010000014">
    <property type="protein sequence ID" value="KAK5989636.1"/>
    <property type="molecule type" value="Genomic_DNA"/>
</dbReference>
<dbReference type="InterPro" id="IPR007867">
    <property type="entry name" value="GMC_OxRtase_C"/>
</dbReference>
<organism evidence="5 6">
    <name type="scientific">Cladobotryum mycophilum</name>
    <dbReference type="NCBI Taxonomy" id="491253"/>
    <lineage>
        <taxon>Eukaryota</taxon>
        <taxon>Fungi</taxon>
        <taxon>Dikarya</taxon>
        <taxon>Ascomycota</taxon>
        <taxon>Pezizomycotina</taxon>
        <taxon>Sordariomycetes</taxon>
        <taxon>Hypocreomycetidae</taxon>
        <taxon>Hypocreales</taxon>
        <taxon>Hypocreaceae</taxon>
        <taxon>Cladobotryum</taxon>
    </lineage>
</organism>
<evidence type="ECO:0000259" key="4">
    <source>
        <dbReference type="PROSITE" id="PS00624"/>
    </source>
</evidence>
<dbReference type="InterPro" id="IPR036188">
    <property type="entry name" value="FAD/NAD-bd_sf"/>
</dbReference>
<protein>
    <submittedName>
        <fullName evidence="5">GMC-type oxidoreductase acuG</fullName>
    </submittedName>
</protein>
<dbReference type="PIRSF" id="PIRSF000137">
    <property type="entry name" value="Alcohol_oxidase"/>
    <property type="match status" value="1"/>
</dbReference>
<dbReference type="PANTHER" id="PTHR11552:SF123">
    <property type="entry name" value="GMC OXIDOREDUCTASE (AFU_ORTHOLOGUE AFUA_2G01770)-RELATED"/>
    <property type="match status" value="1"/>
</dbReference>
<keyword evidence="2" id="KW-0285">Flavoprotein</keyword>
<evidence type="ECO:0000313" key="5">
    <source>
        <dbReference type="EMBL" id="KAK5989636.1"/>
    </source>
</evidence>
<dbReference type="PROSITE" id="PS00623">
    <property type="entry name" value="GMC_OXRED_1"/>
    <property type="match status" value="1"/>
</dbReference>
<dbReference type="Pfam" id="PF05199">
    <property type="entry name" value="GMC_oxred_C"/>
    <property type="match status" value="1"/>
</dbReference>
<keyword evidence="2" id="KW-0274">FAD</keyword>
<comment type="similarity">
    <text evidence="1 2">Belongs to the GMC oxidoreductase family.</text>
</comment>
<dbReference type="SUPFAM" id="SSF54373">
    <property type="entry name" value="FAD-linked reductases, C-terminal domain"/>
    <property type="match status" value="1"/>
</dbReference>
<dbReference type="Proteomes" id="UP001338125">
    <property type="component" value="Unassembled WGS sequence"/>
</dbReference>
<sequence length="547" mass="59092">MLWDYIFVGGGLSASVASNRLFTLDPSLKILVIEAGANANNDPSIVYPNSTNLIGGSYDWNYNTVPQVNLDNRKVNLPCGKGLGGGTIINSAGWVRGAKTDYDLWGETVNDARWSYEGLLPYMKMTEDVDTNDHSEHGTAGPMRIQSVISTNREYPLRDKVLSSWAQLGIKQLDGYDGNSGNPVGLGDLYENRKQGKRELASVVYPLDKITVLTQTMVAKVLVQKYRNASPRATGVRLANGTDIQGNEIILSAGAIRTPQLLMLSGIGPAEELNKHKIPVVLDSSDVGKNFVDHSMFVSNWKLRDPSAGYAVGSNNPLFQKPQYGWGIPADFIVTTSVQNKNGLAKAIEADEGRKPDPATHPLLKQDRAFNEHVFLYAGAADGSEITFTLINMLPTSRGSVTLASASIKDEPLIDPNYQATEVDKFIARDGLRLQIALAASNETVIGRTILAGETGKPSLSDPLTVDSTDDRIGKRIAAGMATTYHPMGTAAMGRVVDSNLRVKGVTGLRVVDTSVFPIVISGHLQIATYAMANQAAEIIYRQRGGQ</sequence>
<accession>A0ABR0SBU0</accession>
<keyword evidence="6" id="KW-1185">Reference proteome</keyword>
<evidence type="ECO:0000259" key="3">
    <source>
        <dbReference type="PROSITE" id="PS00623"/>
    </source>
</evidence>
<evidence type="ECO:0000313" key="6">
    <source>
        <dbReference type="Proteomes" id="UP001338125"/>
    </source>
</evidence>
<dbReference type="PANTHER" id="PTHR11552">
    <property type="entry name" value="GLUCOSE-METHANOL-CHOLINE GMC OXIDOREDUCTASE"/>
    <property type="match status" value="1"/>
</dbReference>
<feature type="domain" description="Glucose-methanol-choline oxidoreductase N-terminal" evidence="3">
    <location>
        <begin position="80"/>
        <end position="103"/>
    </location>
</feature>
<dbReference type="PROSITE" id="PS00624">
    <property type="entry name" value="GMC_OXRED_2"/>
    <property type="match status" value="1"/>
</dbReference>
<dbReference type="Gene3D" id="3.50.50.60">
    <property type="entry name" value="FAD/NAD(P)-binding domain"/>
    <property type="match status" value="1"/>
</dbReference>
<dbReference type="SUPFAM" id="SSF51905">
    <property type="entry name" value="FAD/NAD(P)-binding domain"/>
    <property type="match status" value="1"/>
</dbReference>
<evidence type="ECO:0000256" key="2">
    <source>
        <dbReference type="RuleBase" id="RU003968"/>
    </source>
</evidence>
<proteinExistence type="inferred from homology"/>
<dbReference type="InterPro" id="IPR012132">
    <property type="entry name" value="GMC_OxRdtase"/>
</dbReference>
<gene>
    <name evidence="5" type="ORF">PT974_07890</name>
</gene>